<dbReference type="InterPro" id="IPR029044">
    <property type="entry name" value="Nucleotide-diphossugar_trans"/>
</dbReference>
<reference evidence="1" key="1">
    <citation type="journal article" date="2014" name="Front. Microbiol.">
        <title>High frequency of phylogenetically diverse reductive dehalogenase-homologous genes in deep subseafloor sedimentary metagenomes.</title>
        <authorList>
            <person name="Kawai M."/>
            <person name="Futagami T."/>
            <person name="Toyoda A."/>
            <person name="Takaki Y."/>
            <person name="Nishi S."/>
            <person name="Hori S."/>
            <person name="Arai W."/>
            <person name="Tsubouchi T."/>
            <person name="Morono Y."/>
            <person name="Uchiyama I."/>
            <person name="Ito T."/>
            <person name="Fujiyama A."/>
            <person name="Inagaki F."/>
            <person name="Takami H."/>
        </authorList>
    </citation>
    <scope>NUCLEOTIDE SEQUENCE</scope>
    <source>
        <strain evidence="1">Expedition CK06-06</strain>
    </source>
</reference>
<gene>
    <name evidence="1" type="ORF">S03H2_50703</name>
</gene>
<accession>X1IE36</accession>
<dbReference type="EMBL" id="BARU01032129">
    <property type="protein sequence ID" value="GAH67510.1"/>
    <property type="molecule type" value="Genomic_DNA"/>
</dbReference>
<evidence type="ECO:0000313" key="1">
    <source>
        <dbReference type="EMBL" id="GAH67510.1"/>
    </source>
</evidence>
<feature type="non-terminal residue" evidence="1">
    <location>
        <position position="261"/>
    </location>
</feature>
<sequence length="261" mass="30342">RPGLALHQGVNKFIKKEMDWSKVDEVQQALIEKFRHDRFQPCADVSGFCFAFSNAIHQFRFASGNLFNPANINVDNEYDLAKRIRRNGGGIAICRTAYVYHEKMGTYKELGWKSISGHRNRLWTQTDDKKHPLIEQRIKKLKTKEAKSSFLETRQFYRYLVTGRISPSFIEVLPQSLTLDPTYWTTKAGKYLENNTQFREVERVPPAEIITPEMRELFNVEVNTTKGSETEFFSSLRARLKKVIIEHWRSEANHAIVHSSG</sequence>
<feature type="non-terminal residue" evidence="1">
    <location>
        <position position="1"/>
    </location>
</feature>
<organism evidence="1">
    <name type="scientific">marine sediment metagenome</name>
    <dbReference type="NCBI Taxonomy" id="412755"/>
    <lineage>
        <taxon>unclassified sequences</taxon>
        <taxon>metagenomes</taxon>
        <taxon>ecological metagenomes</taxon>
    </lineage>
</organism>
<comment type="caution">
    <text evidence="1">The sequence shown here is derived from an EMBL/GenBank/DDBJ whole genome shotgun (WGS) entry which is preliminary data.</text>
</comment>
<name>X1IE36_9ZZZZ</name>
<dbReference type="SUPFAM" id="SSF53448">
    <property type="entry name" value="Nucleotide-diphospho-sugar transferases"/>
    <property type="match status" value="1"/>
</dbReference>
<dbReference type="AlphaFoldDB" id="X1IE36"/>
<protein>
    <submittedName>
        <fullName evidence="1">Uncharacterized protein</fullName>
    </submittedName>
</protein>
<proteinExistence type="predicted"/>